<proteinExistence type="predicted"/>
<organism evidence="1 2">
    <name type="scientific">Aulographum hederae CBS 113979</name>
    <dbReference type="NCBI Taxonomy" id="1176131"/>
    <lineage>
        <taxon>Eukaryota</taxon>
        <taxon>Fungi</taxon>
        <taxon>Dikarya</taxon>
        <taxon>Ascomycota</taxon>
        <taxon>Pezizomycotina</taxon>
        <taxon>Dothideomycetes</taxon>
        <taxon>Pleosporomycetidae</taxon>
        <taxon>Aulographales</taxon>
        <taxon>Aulographaceae</taxon>
    </lineage>
</organism>
<evidence type="ECO:0000313" key="2">
    <source>
        <dbReference type="Proteomes" id="UP000800041"/>
    </source>
</evidence>
<accession>A0A6G1GIT0</accession>
<evidence type="ECO:0000313" key="1">
    <source>
        <dbReference type="EMBL" id="KAF1980669.1"/>
    </source>
</evidence>
<reference evidence="1" key="1">
    <citation type="journal article" date="2020" name="Stud. Mycol.">
        <title>101 Dothideomycetes genomes: a test case for predicting lifestyles and emergence of pathogens.</title>
        <authorList>
            <person name="Haridas S."/>
            <person name="Albert R."/>
            <person name="Binder M."/>
            <person name="Bloem J."/>
            <person name="Labutti K."/>
            <person name="Salamov A."/>
            <person name="Andreopoulos B."/>
            <person name="Baker S."/>
            <person name="Barry K."/>
            <person name="Bills G."/>
            <person name="Bluhm B."/>
            <person name="Cannon C."/>
            <person name="Castanera R."/>
            <person name="Culley D."/>
            <person name="Daum C."/>
            <person name="Ezra D."/>
            <person name="Gonzalez J."/>
            <person name="Henrissat B."/>
            <person name="Kuo A."/>
            <person name="Liang C."/>
            <person name="Lipzen A."/>
            <person name="Lutzoni F."/>
            <person name="Magnuson J."/>
            <person name="Mondo S."/>
            <person name="Nolan M."/>
            <person name="Ohm R."/>
            <person name="Pangilinan J."/>
            <person name="Park H.-J."/>
            <person name="Ramirez L."/>
            <person name="Alfaro M."/>
            <person name="Sun H."/>
            <person name="Tritt A."/>
            <person name="Yoshinaga Y."/>
            <person name="Zwiers L.-H."/>
            <person name="Turgeon B."/>
            <person name="Goodwin S."/>
            <person name="Spatafora J."/>
            <person name="Crous P."/>
            <person name="Grigoriev I."/>
        </authorList>
    </citation>
    <scope>NUCLEOTIDE SEQUENCE</scope>
    <source>
        <strain evidence="1">CBS 113979</strain>
    </source>
</reference>
<keyword evidence="2" id="KW-1185">Reference proteome</keyword>
<dbReference type="AlphaFoldDB" id="A0A6G1GIT0"/>
<name>A0A6G1GIT0_9PEZI</name>
<dbReference type="Proteomes" id="UP000800041">
    <property type="component" value="Unassembled WGS sequence"/>
</dbReference>
<protein>
    <submittedName>
        <fullName evidence="1">Uncharacterized protein</fullName>
    </submittedName>
</protein>
<sequence>MCSSMAAYGEFWDQAIDGRKSPGAEEPTFPLSLPTLINRSEDDDDFRGLNWNKLLVGDSTMNPLGIWKSEQELIRRTNGPIEIRREWDLDSDIFRATTLGVFRGGFQFAYRPPFLRRIVQNQRIKLGGVKIHRCKQLMIGTGVFAGGQGYYCHVIFPHMDIGSQGVTHLSDAAQAVWIDDIVLPALREACPSSILAHHPFSFEDADGKAKAKLEQASTLDTATGGGGAMDIRYTIPEKYLELFWANVLEYASDATGEGIESGQFRNPLLCVSAHNLKLITKEQTLTAARAHLNENFGRAFRTDVPEWIPEGDRWHDIAAEDVPNTRPGGIGVTLLHKTHCLKRWADLFHHPEQGKTCTKESMYYWSLTRDAGAASVELTLTNPLRSEGGMAYHKSYNICKERFATPFKGLQPFDNPQFEGLAFSQEMLGSSFLVFRPQRSDILGLTMRKKSYESSITGASRTGLGTSPSTTQATWILRW</sequence>
<gene>
    <name evidence="1" type="ORF">K402DRAFT_275717</name>
</gene>
<dbReference type="EMBL" id="ML977230">
    <property type="protein sequence ID" value="KAF1980669.1"/>
    <property type="molecule type" value="Genomic_DNA"/>
</dbReference>
<dbReference type="OrthoDB" id="5428699at2759"/>